<evidence type="ECO:0000256" key="10">
    <source>
        <dbReference type="HAMAP-Rule" id="MF_00463"/>
    </source>
</evidence>
<feature type="domain" description="4Fe-4S ferredoxin-type" evidence="12">
    <location>
        <begin position="168"/>
        <end position="197"/>
    </location>
</feature>
<feature type="binding site" evidence="10">
    <location>
        <position position="183"/>
    </location>
    <ligand>
        <name>[4Fe-4S] cluster</name>
        <dbReference type="ChEBI" id="CHEBI:49883"/>
        <label>3</label>
    </ligand>
</feature>
<keyword evidence="11" id="KW-1133">Transmembrane helix</keyword>
<evidence type="ECO:0000256" key="11">
    <source>
        <dbReference type="SAM" id="Phobius"/>
    </source>
</evidence>
<dbReference type="HAMAP" id="MF_00463">
    <property type="entry name" value="RsxB_RnfB"/>
    <property type="match status" value="1"/>
</dbReference>
<feature type="transmembrane region" description="Helical" evidence="11">
    <location>
        <begin position="6"/>
        <end position="30"/>
    </location>
</feature>
<comment type="cofactor">
    <cofactor evidence="10">
        <name>[4Fe-4S] cluster</name>
        <dbReference type="ChEBI" id="CHEBI:49883"/>
    </cofactor>
    <text evidence="10">Binds 3 [4Fe-4S] clusters.</text>
</comment>
<comment type="similarity">
    <text evidence="10">Belongs to the 4Fe4S bacterial-type ferredoxin family. RnfB subfamily.</text>
</comment>
<keyword evidence="8 10" id="KW-0411">Iron-sulfur</keyword>
<feature type="domain" description="4Fe-4S" evidence="13">
    <location>
        <begin position="37"/>
        <end position="97"/>
    </location>
</feature>
<evidence type="ECO:0000256" key="6">
    <source>
        <dbReference type="ARBA" id="ARBA00022982"/>
    </source>
</evidence>
<feature type="binding site" evidence="10">
    <location>
        <position position="157"/>
    </location>
    <ligand>
        <name>[4Fe-4S] cluster</name>
        <dbReference type="ChEBI" id="CHEBI:49883"/>
        <label>3</label>
    </ligand>
</feature>
<feature type="binding site" evidence="10">
    <location>
        <position position="180"/>
    </location>
    <ligand>
        <name>[4Fe-4S] cluster</name>
        <dbReference type="ChEBI" id="CHEBI:49883"/>
        <label>3</label>
    </ligand>
</feature>
<keyword evidence="11" id="KW-0812">Transmembrane</keyword>
<name>A0A1M5UIC6_9FIRM</name>
<dbReference type="GO" id="GO:0051539">
    <property type="term" value="F:4 iron, 4 sulfur cluster binding"/>
    <property type="evidence" value="ECO:0007669"/>
    <property type="project" value="UniProtKB-UniRule"/>
</dbReference>
<protein>
    <recommendedName>
        <fullName evidence="10">Ion-translocating oxidoreductase complex subunit B</fullName>
        <ecNumber evidence="10">7.-.-.-</ecNumber>
    </recommendedName>
    <alternativeName>
        <fullName evidence="10">Rnf electron transport complex subunit B</fullName>
    </alternativeName>
</protein>
<keyword evidence="7 10" id="KW-0408">Iron</keyword>
<evidence type="ECO:0000259" key="13">
    <source>
        <dbReference type="PROSITE" id="PS51656"/>
    </source>
</evidence>
<feature type="binding site" evidence="10">
    <location>
        <position position="177"/>
    </location>
    <ligand>
        <name>[4Fe-4S] cluster</name>
        <dbReference type="ChEBI" id="CHEBI:49883"/>
        <label>3</label>
    </ligand>
</feature>
<feature type="binding site" evidence="10">
    <location>
        <position position="187"/>
    </location>
    <ligand>
        <name>[4Fe-4S] cluster</name>
        <dbReference type="ChEBI" id="CHEBI:49883"/>
        <label>2</label>
    </ligand>
</feature>
<feature type="binding site" evidence="10">
    <location>
        <position position="143"/>
    </location>
    <ligand>
        <name>[4Fe-4S] cluster</name>
        <dbReference type="ChEBI" id="CHEBI:49883"/>
        <label>2</label>
    </ligand>
</feature>
<organism evidence="14 15">
    <name type="scientific">Sporobacter termitidis DSM 10068</name>
    <dbReference type="NCBI Taxonomy" id="1123282"/>
    <lineage>
        <taxon>Bacteria</taxon>
        <taxon>Bacillati</taxon>
        <taxon>Bacillota</taxon>
        <taxon>Clostridia</taxon>
        <taxon>Eubacteriales</taxon>
        <taxon>Oscillospiraceae</taxon>
        <taxon>Sporobacter</taxon>
    </lineage>
</organism>
<dbReference type="PROSITE" id="PS00198">
    <property type="entry name" value="4FE4S_FER_1"/>
    <property type="match status" value="2"/>
</dbReference>
<comment type="function">
    <text evidence="10">Part of a membrane-bound complex that couples electron transfer with translocation of ions across the membrane.</text>
</comment>
<dbReference type="Proteomes" id="UP000183995">
    <property type="component" value="Unassembled WGS sequence"/>
</dbReference>
<keyword evidence="9 10" id="KW-0472">Membrane</keyword>
<dbReference type="NCBIfam" id="TIGR01944">
    <property type="entry name" value="rnfB"/>
    <property type="match status" value="1"/>
</dbReference>
<comment type="subcellular location">
    <subcellularLocation>
        <location evidence="10">Cell membrane</location>
    </subcellularLocation>
</comment>
<dbReference type="InterPro" id="IPR010207">
    <property type="entry name" value="Elect_transpt_cplx_RnfB/RsxB"/>
</dbReference>
<evidence type="ECO:0000256" key="3">
    <source>
        <dbReference type="ARBA" id="ARBA00022723"/>
    </source>
</evidence>
<dbReference type="Gene3D" id="3.30.70.20">
    <property type="match status" value="2"/>
</dbReference>
<comment type="caution">
    <text evidence="10">Lacks conserved residue(s) required for the propagation of feature annotation.</text>
</comment>
<feature type="binding site" evidence="10">
    <location>
        <position position="54"/>
    </location>
    <ligand>
        <name>[4Fe-4S] cluster</name>
        <dbReference type="ChEBI" id="CHEBI:49883"/>
        <label>1</label>
    </ligand>
</feature>
<keyword evidence="4 10" id="KW-0677">Repeat</keyword>
<feature type="domain" description="4Fe-4S ferredoxin-type" evidence="12">
    <location>
        <begin position="212"/>
        <end position="242"/>
    </location>
</feature>
<dbReference type="PROSITE" id="PS51379">
    <property type="entry name" value="4FE4S_FER_2"/>
    <property type="match status" value="4"/>
</dbReference>
<keyword evidence="2 10" id="KW-0004">4Fe-4S</keyword>
<feature type="binding site" evidence="10">
    <location>
        <position position="153"/>
    </location>
    <ligand>
        <name>[4Fe-4S] cluster</name>
        <dbReference type="ChEBI" id="CHEBI:49883"/>
        <label>2</label>
    </ligand>
</feature>
<dbReference type="GO" id="GO:0009055">
    <property type="term" value="F:electron transfer activity"/>
    <property type="evidence" value="ECO:0007669"/>
    <property type="project" value="InterPro"/>
</dbReference>
<dbReference type="GO" id="GO:0005886">
    <property type="term" value="C:plasma membrane"/>
    <property type="evidence" value="ECO:0007669"/>
    <property type="project" value="UniProtKB-SubCell"/>
</dbReference>
<feature type="binding site" evidence="10">
    <location>
        <position position="57"/>
    </location>
    <ligand>
        <name>[4Fe-4S] cluster</name>
        <dbReference type="ChEBI" id="CHEBI:49883"/>
        <label>1</label>
    </ligand>
</feature>
<comment type="subunit">
    <text evidence="10">The complex is composed of six subunits: RnfA, RnfB, RnfC, RnfD, RnfE and RnfG.</text>
</comment>
<evidence type="ECO:0000256" key="8">
    <source>
        <dbReference type="ARBA" id="ARBA00023014"/>
    </source>
</evidence>
<dbReference type="InterPro" id="IPR050395">
    <property type="entry name" value="4Fe4S_Ferredoxin_RnfB"/>
</dbReference>
<evidence type="ECO:0000256" key="4">
    <source>
        <dbReference type="ARBA" id="ARBA00022737"/>
    </source>
</evidence>
<feature type="binding site" evidence="10">
    <location>
        <position position="62"/>
    </location>
    <ligand>
        <name>[4Fe-4S] cluster</name>
        <dbReference type="ChEBI" id="CHEBI:49883"/>
        <label>1</label>
    </ligand>
</feature>
<dbReference type="EMBL" id="FQXV01000001">
    <property type="protein sequence ID" value="SHH62648.1"/>
    <property type="molecule type" value="Genomic_DNA"/>
</dbReference>
<dbReference type="STRING" id="1123282.SAMN02745823_00536"/>
<keyword evidence="6 10" id="KW-0249">Electron transport</keyword>
<dbReference type="CDD" id="cd10549">
    <property type="entry name" value="MtMvhB_like"/>
    <property type="match status" value="1"/>
</dbReference>
<dbReference type="InterPro" id="IPR017896">
    <property type="entry name" value="4Fe4S_Fe-S-bd"/>
</dbReference>
<feature type="domain" description="4Fe-4S ferredoxin-type" evidence="12">
    <location>
        <begin position="134"/>
        <end position="167"/>
    </location>
</feature>
<dbReference type="Gene3D" id="1.10.15.40">
    <property type="entry name" value="Electron transport complex subunit B, putative Fe-S cluster"/>
    <property type="match status" value="1"/>
</dbReference>
<feature type="region of interest" description="Hydrophobic" evidence="10">
    <location>
        <begin position="1"/>
        <end position="31"/>
    </location>
</feature>
<keyword evidence="1 10" id="KW-0813">Transport</keyword>
<gene>
    <name evidence="10" type="primary">rnfB</name>
    <name evidence="14" type="ORF">SAMN02745823_00536</name>
</gene>
<dbReference type="PANTHER" id="PTHR43560">
    <property type="entry name" value="ION-TRANSLOCATING OXIDOREDUCTASE COMPLEX SUBUNIT B"/>
    <property type="match status" value="1"/>
</dbReference>
<sequence length="285" mass="29313">MLSNPIFFAIVIVIVLAAIGLVFGLVLAVANKKLKVETNPLIEEVEELLPKGQCGACGYAGCAAYAEAVVLNPDVAPNLCVPGKQEVADAVSQLTGKTAEKVEPHIAHVRCAGSCDKAKIDYTYTGVKDCGAANMLHYGPKACKYGCLGFGSCVSACNFGALSLGDNGLPAVDAKKCTGCGACEKACPKKLIKMQPTAAHVKVDCSSRDKGAAAKKNCVAACIGCGLCAKNCPYQAVRIQDNLAFVDAAICIEKCAEATCVGKCPTGAISALAGFETEKVLAKAN</sequence>
<dbReference type="PROSITE" id="PS51656">
    <property type="entry name" value="4FE4S"/>
    <property type="match status" value="1"/>
</dbReference>
<dbReference type="InterPro" id="IPR007202">
    <property type="entry name" value="4Fe-4S_dom"/>
</dbReference>
<dbReference type="EC" id="7.-.-.-" evidence="10"/>
<dbReference type="Pfam" id="PF13187">
    <property type="entry name" value="Fer4_9"/>
    <property type="match status" value="1"/>
</dbReference>
<dbReference type="AlphaFoldDB" id="A0A1M5UIC6"/>
<evidence type="ECO:0000256" key="7">
    <source>
        <dbReference type="ARBA" id="ARBA00023004"/>
    </source>
</evidence>
<dbReference type="GO" id="GO:0022900">
    <property type="term" value="P:electron transport chain"/>
    <property type="evidence" value="ECO:0007669"/>
    <property type="project" value="UniProtKB-UniRule"/>
</dbReference>
<evidence type="ECO:0000313" key="14">
    <source>
        <dbReference type="EMBL" id="SHH62648.1"/>
    </source>
</evidence>
<evidence type="ECO:0000256" key="2">
    <source>
        <dbReference type="ARBA" id="ARBA00022485"/>
    </source>
</evidence>
<evidence type="ECO:0000259" key="12">
    <source>
        <dbReference type="PROSITE" id="PS51379"/>
    </source>
</evidence>
<keyword evidence="3 10" id="KW-0479">Metal-binding</keyword>
<dbReference type="SUPFAM" id="SSF54862">
    <property type="entry name" value="4Fe-4S ferredoxins"/>
    <property type="match status" value="1"/>
</dbReference>
<evidence type="ECO:0000256" key="1">
    <source>
        <dbReference type="ARBA" id="ARBA00022448"/>
    </source>
</evidence>
<keyword evidence="10" id="KW-1003">Cell membrane</keyword>
<dbReference type="Pfam" id="PF04060">
    <property type="entry name" value="FeS"/>
    <property type="match status" value="1"/>
</dbReference>
<feature type="domain" description="4Fe-4S ferredoxin-type" evidence="12">
    <location>
        <begin position="244"/>
        <end position="274"/>
    </location>
</feature>
<evidence type="ECO:0000256" key="5">
    <source>
        <dbReference type="ARBA" id="ARBA00022967"/>
    </source>
</evidence>
<dbReference type="NCBIfam" id="NF005503">
    <property type="entry name" value="PRK07118.1-2"/>
    <property type="match status" value="1"/>
</dbReference>
<evidence type="ECO:0000313" key="15">
    <source>
        <dbReference type="Proteomes" id="UP000183995"/>
    </source>
</evidence>
<dbReference type="GO" id="GO:0046872">
    <property type="term" value="F:metal ion binding"/>
    <property type="evidence" value="ECO:0007669"/>
    <property type="project" value="UniProtKB-KW"/>
</dbReference>
<feature type="binding site" evidence="10">
    <location>
        <position position="80"/>
    </location>
    <ligand>
        <name>[4Fe-4S] cluster</name>
        <dbReference type="ChEBI" id="CHEBI:49883"/>
        <label>1</label>
    </ligand>
</feature>
<proteinExistence type="inferred from homology"/>
<keyword evidence="15" id="KW-1185">Reference proteome</keyword>
<dbReference type="InterPro" id="IPR017900">
    <property type="entry name" value="4Fe4S_Fe_S_CS"/>
</dbReference>
<keyword evidence="5 10" id="KW-1278">Translocase</keyword>
<reference evidence="14 15" key="1">
    <citation type="submission" date="2016-11" db="EMBL/GenBank/DDBJ databases">
        <authorList>
            <person name="Jaros S."/>
            <person name="Januszkiewicz K."/>
            <person name="Wedrychowicz H."/>
        </authorList>
    </citation>
    <scope>NUCLEOTIDE SEQUENCE [LARGE SCALE GENOMIC DNA]</scope>
    <source>
        <strain evidence="14 15">DSM 10068</strain>
    </source>
</reference>
<evidence type="ECO:0000256" key="9">
    <source>
        <dbReference type="ARBA" id="ARBA00023136"/>
    </source>
</evidence>
<feature type="binding site" evidence="10">
    <location>
        <position position="147"/>
    </location>
    <ligand>
        <name>[4Fe-4S] cluster</name>
        <dbReference type="ChEBI" id="CHEBI:49883"/>
        <label>2</label>
    </ligand>
</feature>
<accession>A0A1M5UIC6</accession>
<dbReference type="PANTHER" id="PTHR43560:SF1">
    <property type="entry name" value="ION-TRANSLOCATING OXIDOREDUCTASE COMPLEX SUBUNIT B"/>
    <property type="match status" value="1"/>
</dbReference>